<keyword evidence="2" id="KW-1185">Reference proteome</keyword>
<accession>A0A7G2C780</accession>
<name>A0A7G2C780_9TRYP</name>
<organism evidence="1 2">
    <name type="scientific">Angomonas deanei</name>
    <dbReference type="NCBI Taxonomy" id="59799"/>
    <lineage>
        <taxon>Eukaryota</taxon>
        <taxon>Discoba</taxon>
        <taxon>Euglenozoa</taxon>
        <taxon>Kinetoplastea</taxon>
        <taxon>Metakinetoplastina</taxon>
        <taxon>Trypanosomatida</taxon>
        <taxon>Trypanosomatidae</taxon>
        <taxon>Strigomonadinae</taxon>
        <taxon>Angomonas</taxon>
    </lineage>
</organism>
<dbReference type="OrthoDB" id="276630at2759"/>
<protein>
    <submittedName>
        <fullName evidence="1">Uncharacterized protein</fullName>
    </submittedName>
</protein>
<proteinExistence type="predicted"/>
<sequence length="532" mass="59784">MQQKNTMPQRNLKLKYYDETGWSERRPAASNDFHLKSISICNVDFKNLEVADVESFIVIFCEKTPSIAVVQNIPLPALEKLKGNSIFRKMYALCETMPGEKEDCMAIFLRYGLQCEPNEINLVENDKVSLKALLVQLPINVAGKSMININVVNSDYTVTKSKKAVQLTDALLNQVAGHDNTLVLSNDCEGINFSSDAFKELKQGRDKIGFVDLVSEGLERHVPSSWVMWMKTTKFVPLKDSSFAESIRGPEIQLIMTSVTPRSGGGSIAIPIPRSQKVTQSRSKSPVVANSALTNDPAILSAEATKSAKGDTRPTRPRWKLNHSIPLKSDAPTDHCIDLSRLFPSVEVAVEELNKNLNWPLDVALVHNVVLYSDGISSLDKQSILKKIPREVKPNQRQEIEGALLNYNPIYNAEKMKWVKKSLDTTSAFPRADPIHREWSESCCTIVYQITPREKKYDISQKMGLDKDNLKKAIKFLNHSNSTVNKDENPLHDYPYDYALLFSVERQGYWLIAAKHVPCDIVACRTEISAQS</sequence>
<evidence type="ECO:0000313" key="1">
    <source>
        <dbReference type="EMBL" id="CAD2215315.1"/>
    </source>
</evidence>
<dbReference type="Proteomes" id="UP000515908">
    <property type="component" value="Chromosome 04"/>
</dbReference>
<dbReference type="AlphaFoldDB" id="A0A7G2C780"/>
<dbReference type="EMBL" id="LR877148">
    <property type="protein sequence ID" value="CAD2215315.1"/>
    <property type="molecule type" value="Genomic_DNA"/>
</dbReference>
<reference evidence="1 2" key="1">
    <citation type="submission" date="2020-08" db="EMBL/GenBank/DDBJ databases">
        <authorList>
            <person name="Newling K."/>
            <person name="Davey J."/>
            <person name="Forrester S."/>
        </authorList>
    </citation>
    <scope>NUCLEOTIDE SEQUENCE [LARGE SCALE GENOMIC DNA]</scope>
    <source>
        <strain evidence="2">Crithidia deanei Carvalho (ATCC PRA-265)</strain>
    </source>
</reference>
<dbReference type="VEuPathDB" id="TriTrypDB:ADEAN_000277000"/>
<evidence type="ECO:0000313" key="2">
    <source>
        <dbReference type="Proteomes" id="UP000515908"/>
    </source>
</evidence>
<gene>
    <name evidence="1" type="ORF">ADEAN_000277000</name>
</gene>